<evidence type="ECO:0000256" key="7">
    <source>
        <dbReference type="ARBA" id="ARBA00048791"/>
    </source>
</evidence>
<accession>A0A6A6H4A4</accession>
<dbReference type="SMART" id="SM01133">
    <property type="entry name" value="DeoC"/>
    <property type="match status" value="1"/>
</dbReference>
<comment type="similarity">
    <text evidence="1">Belongs to the DeoC/FbaB aldolase family. DeoC type 1 subfamily.</text>
</comment>
<dbReference type="Proteomes" id="UP000800092">
    <property type="component" value="Unassembled WGS sequence"/>
</dbReference>
<comment type="catalytic activity">
    <reaction evidence="7">
        <text>2-deoxy-D-ribose 5-phosphate = D-glyceraldehyde 3-phosphate + acetaldehyde</text>
        <dbReference type="Rhea" id="RHEA:12821"/>
        <dbReference type="ChEBI" id="CHEBI:15343"/>
        <dbReference type="ChEBI" id="CHEBI:59776"/>
        <dbReference type="ChEBI" id="CHEBI:62877"/>
        <dbReference type="EC" id="4.1.2.4"/>
    </reaction>
</comment>
<dbReference type="NCBIfam" id="TIGR00126">
    <property type="entry name" value="deoC"/>
    <property type="match status" value="1"/>
</dbReference>
<keyword evidence="5" id="KW-0704">Schiff base</keyword>
<dbReference type="Pfam" id="PF01791">
    <property type="entry name" value="DeoC"/>
    <property type="match status" value="1"/>
</dbReference>
<dbReference type="InterPro" id="IPR013785">
    <property type="entry name" value="Aldolase_TIM"/>
</dbReference>
<dbReference type="HAMAP" id="MF_00114">
    <property type="entry name" value="DeoC_type1"/>
    <property type="match status" value="1"/>
</dbReference>
<dbReference type="GO" id="GO:0009264">
    <property type="term" value="P:deoxyribonucleotide catabolic process"/>
    <property type="evidence" value="ECO:0007669"/>
    <property type="project" value="InterPro"/>
</dbReference>
<dbReference type="GO" id="GO:0046386">
    <property type="term" value="P:deoxyribose phosphate catabolic process"/>
    <property type="evidence" value="ECO:0007669"/>
    <property type="project" value="UniProtKB-UniPathway"/>
</dbReference>
<gene>
    <name evidence="8" type="ORF">EV356DRAFT_534225</name>
</gene>
<dbReference type="GO" id="GO:0004139">
    <property type="term" value="F:deoxyribose-phosphate aldolase activity"/>
    <property type="evidence" value="ECO:0007669"/>
    <property type="project" value="UniProtKB-EC"/>
</dbReference>
<reference evidence="8" key="1">
    <citation type="journal article" date="2020" name="Stud. Mycol.">
        <title>101 Dothideomycetes genomes: a test case for predicting lifestyles and emergence of pathogens.</title>
        <authorList>
            <person name="Haridas S."/>
            <person name="Albert R."/>
            <person name="Binder M."/>
            <person name="Bloem J."/>
            <person name="Labutti K."/>
            <person name="Salamov A."/>
            <person name="Andreopoulos B."/>
            <person name="Baker S."/>
            <person name="Barry K."/>
            <person name="Bills G."/>
            <person name="Bluhm B."/>
            <person name="Cannon C."/>
            <person name="Castanera R."/>
            <person name="Culley D."/>
            <person name="Daum C."/>
            <person name="Ezra D."/>
            <person name="Gonzalez J."/>
            <person name="Henrissat B."/>
            <person name="Kuo A."/>
            <person name="Liang C."/>
            <person name="Lipzen A."/>
            <person name="Lutzoni F."/>
            <person name="Magnuson J."/>
            <person name="Mondo S."/>
            <person name="Nolan M."/>
            <person name="Ohm R."/>
            <person name="Pangilinan J."/>
            <person name="Park H.-J."/>
            <person name="Ramirez L."/>
            <person name="Alfaro M."/>
            <person name="Sun H."/>
            <person name="Tritt A."/>
            <person name="Yoshinaga Y."/>
            <person name="Zwiers L.-H."/>
            <person name="Turgeon B."/>
            <person name="Goodwin S."/>
            <person name="Spatafora J."/>
            <person name="Crous P."/>
            <person name="Grigoriev I."/>
        </authorList>
    </citation>
    <scope>NUCLEOTIDE SEQUENCE</scope>
    <source>
        <strain evidence="8">Tuck. ex Michener</strain>
    </source>
</reference>
<dbReference type="Gene3D" id="3.20.20.70">
    <property type="entry name" value="Aldolase class I"/>
    <property type="match status" value="1"/>
</dbReference>
<evidence type="ECO:0000256" key="5">
    <source>
        <dbReference type="ARBA" id="ARBA00023270"/>
    </source>
</evidence>
<dbReference type="EMBL" id="ML991811">
    <property type="protein sequence ID" value="KAF2232934.1"/>
    <property type="molecule type" value="Genomic_DNA"/>
</dbReference>
<evidence type="ECO:0000256" key="3">
    <source>
        <dbReference type="ARBA" id="ARBA00022490"/>
    </source>
</evidence>
<dbReference type="SUPFAM" id="SSF51569">
    <property type="entry name" value="Aldolase"/>
    <property type="match status" value="1"/>
</dbReference>
<dbReference type="PANTHER" id="PTHR10889:SF1">
    <property type="entry name" value="DEOXYRIBOSE-PHOSPHATE ALDOLASE"/>
    <property type="match status" value="1"/>
</dbReference>
<dbReference type="GO" id="GO:0016052">
    <property type="term" value="P:carbohydrate catabolic process"/>
    <property type="evidence" value="ECO:0007669"/>
    <property type="project" value="TreeGrafter"/>
</dbReference>
<evidence type="ECO:0000256" key="4">
    <source>
        <dbReference type="ARBA" id="ARBA00023239"/>
    </source>
</evidence>
<dbReference type="EC" id="4.1.2.4" evidence="2"/>
<dbReference type="AlphaFoldDB" id="A0A6A6H4A4"/>
<dbReference type="InterPro" id="IPR002915">
    <property type="entry name" value="DeoC/FbaB/LacD_aldolase"/>
</dbReference>
<dbReference type="FunFam" id="3.20.20.70:FF:000044">
    <property type="entry name" value="Deoxyribose-phosphate aldolase"/>
    <property type="match status" value="1"/>
</dbReference>
<proteinExistence type="inferred from homology"/>
<evidence type="ECO:0000256" key="2">
    <source>
        <dbReference type="ARBA" id="ARBA00012515"/>
    </source>
</evidence>
<dbReference type="CDD" id="cd00959">
    <property type="entry name" value="DeoC"/>
    <property type="match status" value="1"/>
</dbReference>
<dbReference type="GO" id="GO:0005737">
    <property type="term" value="C:cytoplasm"/>
    <property type="evidence" value="ECO:0007669"/>
    <property type="project" value="InterPro"/>
</dbReference>
<name>A0A6A6H4A4_VIRVR</name>
<dbReference type="InterPro" id="IPR011343">
    <property type="entry name" value="DeoC"/>
</dbReference>
<dbReference type="InterPro" id="IPR028581">
    <property type="entry name" value="DeoC_typeI"/>
</dbReference>
<evidence type="ECO:0000256" key="6">
    <source>
        <dbReference type="ARBA" id="ARBA00032755"/>
    </source>
</evidence>
<evidence type="ECO:0000313" key="9">
    <source>
        <dbReference type="Proteomes" id="UP000800092"/>
    </source>
</evidence>
<dbReference type="OrthoDB" id="70823at2759"/>
<dbReference type="PANTHER" id="PTHR10889">
    <property type="entry name" value="DEOXYRIBOSE-PHOSPHATE ALDOLASE"/>
    <property type="match status" value="1"/>
</dbReference>
<keyword evidence="3" id="KW-0963">Cytoplasm</keyword>
<keyword evidence="4" id="KW-0456">Lyase</keyword>
<keyword evidence="9" id="KW-1185">Reference proteome</keyword>
<evidence type="ECO:0000313" key="8">
    <source>
        <dbReference type="EMBL" id="KAF2232934.1"/>
    </source>
</evidence>
<protein>
    <recommendedName>
        <fullName evidence="2">deoxyribose-phosphate aldolase</fullName>
        <ecNumber evidence="2">4.1.2.4</ecNumber>
    </recommendedName>
    <alternativeName>
        <fullName evidence="6">2-deoxy-D-ribose 5-phosphate aldolase</fullName>
    </alternativeName>
</protein>
<sequence>MSNPRNFSTLSNDDWVTFISGIEEGISTIKESQDRSSDASSTGHDAILADSINSFIDHTQLKTDATLSQIDQLGEEAKEYSFKTVCVRLDHVARCVAALKDTSVGVACVIGFHEGTHPTASKVAEARSALQAGASELDIVLNYPLLLSDVPQYSSAYSELRELREEAGSRAVLKLIIETSQLDRHQIIAACALAHAAEFNFVKTSTGFKGHGATTEDVRLMRSVVGFLDQREAKGRVTTVKASGGIRTWEDALAMVTAGATRIGASSGVAIVKEAQGKTARVKDLTDRSGGY</sequence>
<evidence type="ECO:0000256" key="1">
    <source>
        <dbReference type="ARBA" id="ARBA00010936"/>
    </source>
</evidence>
<dbReference type="UniPathway" id="UPA00002">
    <property type="reaction ID" value="UER00468"/>
</dbReference>
<organism evidence="8 9">
    <name type="scientific">Viridothelium virens</name>
    <name type="common">Speckled blister lichen</name>
    <name type="synonym">Trypethelium virens</name>
    <dbReference type="NCBI Taxonomy" id="1048519"/>
    <lineage>
        <taxon>Eukaryota</taxon>
        <taxon>Fungi</taxon>
        <taxon>Dikarya</taxon>
        <taxon>Ascomycota</taxon>
        <taxon>Pezizomycotina</taxon>
        <taxon>Dothideomycetes</taxon>
        <taxon>Dothideomycetes incertae sedis</taxon>
        <taxon>Trypetheliales</taxon>
        <taxon>Trypetheliaceae</taxon>
        <taxon>Viridothelium</taxon>
    </lineage>
</organism>